<dbReference type="AlphaFoldDB" id="A0A0G1UNI9"/>
<organism evidence="1 2">
    <name type="scientific">Candidatus Gottesmanbacteria bacterium GW2011_GWA1_48_13</name>
    <dbReference type="NCBI Taxonomy" id="1618439"/>
    <lineage>
        <taxon>Bacteria</taxon>
        <taxon>Candidatus Gottesmaniibacteriota</taxon>
    </lineage>
</organism>
<dbReference type="Proteomes" id="UP000034661">
    <property type="component" value="Unassembled WGS sequence"/>
</dbReference>
<gene>
    <name evidence="1" type="ORF">UY27_C0008G0010</name>
</gene>
<dbReference type="EMBL" id="LCPJ01000008">
    <property type="protein sequence ID" value="KKU95807.1"/>
    <property type="molecule type" value="Genomic_DNA"/>
</dbReference>
<accession>A0A0G1UNI9</accession>
<reference evidence="1 2" key="1">
    <citation type="journal article" date="2015" name="Nature">
        <title>rRNA introns, odd ribosomes, and small enigmatic genomes across a large radiation of phyla.</title>
        <authorList>
            <person name="Brown C.T."/>
            <person name="Hug L.A."/>
            <person name="Thomas B.C."/>
            <person name="Sharon I."/>
            <person name="Castelle C.J."/>
            <person name="Singh A."/>
            <person name="Wilkins M.J."/>
            <person name="Williams K.H."/>
            <person name="Banfield J.F."/>
        </authorList>
    </citation>
    <scope>NUCLEOTIDE SEQUENCE [LARGE SCALE GENOMIC DNA]</scope>
</reference>
<comment type="caution">
    <text evidence="1">The sequence shown here is derived from an EMBL/GenBank/DDBJ whole genome shotgun (WGS) entry which is preliminary data.</text>
</comment>
<dbReference type="PATRIC" id="fig|1618439.3.peg.312"/>
<protein>
    <submittedName>
        <fullName evidence="1">Caib/baif family protein</fullName>
    </submittedName>
</protein>
<sequence>MTFDEFYSQYIALKRSFPLSPTHSHSNENSDYVSYSYRCKNCYYCFDSVDCNNCLYCFDCVRSNDIIDGDYCVECEQLYESVDSYRCYNSVFLNYCARVYDSYFCRNCFDSHNLFGCADLKQKQYCIFNKQYTKKEYEKQAVELLKTASEEHLKKLDELVRQYPIGPTYVSNSQNSDYGNQVHYCTNCYLCFDTARSTDLAYTYDTAHCTNSMDLTYCYKAELCYACSDSSKIYNCDHIEWSSDCYDSSYLSGCNDCHSCFGCIGLFHKRFCILNKQYSEAEYQKRVAGVRAAAR</sequence>
<evidence type="ECO:0000313" key="1">
    <source>
        <dbReference type="EMBL" id="KKU95807.1"/>
    </source>
</evidence>
<name>A0A0G1UNI9_9BACT</name>
<proteinExistence type="predicted"/>
<evidence type="ECO:0000313" key="2">
    <source>
        <dbReference type="Proteomes" id="UP000034661"/>
    </source>
</evidence>